<protein>
    <submittedName>
        <fullName evidence="1">Uncharacterized protein</fullName>
    </submittedName>
</protein>
<evidence type="ECO:0000313" key="1">
    <source>
        <dbReference type="EMBL" id="OEH47964.1"/>
    </source>
</evidence>
<dbReference type="PATRIC" id="fig|45071.7.peg.1072"/>
<reference evidence="1 2" key="1">
    <citation type="submission" date="2016-02" db="EMBL/GenBank/DDBJ databases">
        <title>Secondary metabolites in Legionella.</title>
        <authorList>
            <person name="Tobias N.J."/>
            <person name="Bode H.B."/>
        </authorList>
    </citation>
    <scope>NUCLEOTIDE SEQUENCE [LARGE SCALE GENOMIC DNA]</scope>
    <source>
        <strain evidence="1 2">DSM 19216</strain>
    </source>
</reference>
<proteinExistence type="predicted"/>
<evidence type="ECO:0000313" key="2">
    <source>
        <dbReference type="Proteomes" id="UP000095229"/>
    </source>
</evidence>
<dbReference type="AlphaFoldDB" id="A0A1E5JTU0"/>
<accession>A0A1E5JTU0</accession>
<gene>
    <name evidence="1" type="ORF">lpari_00988</name>
</gene>
<name>A0A1E5JTU0_9GAMM</name>
<organism evidence="1 2">
    <name type="scientific">Legionella parisiensis</name>
    <dbReference type="NCBI Taxonomy" id="45071"/>
    <lineage>
        <taxon>Bacteria</taxon>
        <taxon>Pseudomonadati</taxon>
        <taxon>Pseudomonadota</taxon>
        <taxon>Gammaproteobacteria</taxon>
        <taxon>Legionellales</taxon>
        <taxon>Legionellaceae</taxon>
        <taxon>Legionella</taxon>
    </lineage>
</organism>
<dbReference type="Proteomes" id="UP000095229">
    <property type="component" value="Unassembled WGS sequence"/>
</dbReference>
<comment type="caution">
    <text evidence="1">The sequence shown here is derived from an EMBL/GenBank/DDBJ whole genome shotgun (WGS) entry which is preliminary data.</text>
</comment>
<keyword evidence="2" id="KW-1185">Reference proteome</keyword>
<dbReference type="EMBL" id="LSOG01000034">
    <property type="protein sequence ID" value="OEH47964.1"/>
    <property type="molecule type" value="Genomic_DNA"/>
</dbReference>
<sequence>MKLYLCKKVNRTIKAAHDPEFIAKRYQEQIENISSTTKPTRSTFYSAKYLKIKRLVLCNQGYGTNVTMRILRSAIKPL</sequence>